<reference evidence="1 2" key="1">
    <citation type="submission" date="2016-07" db="EMBL/GenBank/DDBJ databases">
        <authorList>
            <person name="Townsley L."/>
            <person name="Shank E.A."/>
        </authorList>
    </citation>
    <scope>NUCLEOTIDE SEQUENCE [LARGE SCALE GENOMIC DNA]</scope>
    <source>
        <strain evidence="1 2">CH01</strain>
    </source>
</reference>
<proteinExistence type="predicted"/>
<dbReference type="RefSeq" id="WP_069031918.1">
    <property type="nucleotide sequence ID" value="NZ_MDKC01000001.1"/>
</dbReference>
<gene>
    <name evidence="1" type="ORF">BED47_00760</name>
</gene>
<dbReference type="Proteomes" id="UP000094580">
    <property type="component" value="Unassembled WGS sequence"/>
</dbReference>
<dbReference type="InterPro" id="IPR038666">
    <property type="entry name" value="SSP1_head-tail_sf"/>
</dbReference>
<keyword evidence="2" id="KW-1185">Reference proteome</keyword>
<dbReference type="EMBL" id="MDKC01000001">
    <property type="protein sequence ID" value="ODG93733.1"/>
    <property type="molecule type" value="Genomic_DNA"/>
</dbReference>
<sequence length="104" mass="11838">MNPGQLNKKLDIYTVTFDDSTGYSEQVEALFSTVWGSVEMINGFISTDNENNANRRRLSFTIRYRTLPERLIVKFQGGSYLIDEIKDDFNKRFITLSGALSNGS</sequence>
<dbReference type="Pfam" id="PF05521">
    <property type="entry name" value="Phage_HCP"/>
    <property type="match status" value="1"/>
</dbReference>
<dbReference type="Gene3D" id="2.40.10.270">
    <property type="entry name" value="Bacteriophage SPP1 head-tail adaptor protein"/>
    <property type="match status" value="1"/>
</dbReference>
<evidence type="ECO:0000313" key="2">
    <source>
        <dbReference type="Proteomes" id="UP000094580"/>
    </source>
</evidence>
<protein>
    <recommendedName>
        <fullName evidence="3">Phage head-tail adaptor</fullName>
    </recommendedName>
</protein>
<organism evidence="1 2">
    <name type="scientific">Gottfriedia luciferensis</name>
    <dbReference type="NCBI Taxonomy" id="178774"/>
    <lineage>
        <taxon>Bacteria</taxon>
        <taxon>Bacillati</taxon>
        <taxon>Bacillota</taxon>
        <taxon>Bacilli</taxon>
        <taxon>Bacillales</taxon>
        <taxon>Bacillaceae</taxon>
        <taxon>Gottfriedia</taxon>
    </lineage>
</organism>
<dbReference type="InterPro" id="IPR008767">
    <property type="entry name" value="Phage_SPP1_head-tail_adaptor"/>
</dbReference>
<evidence type="ECO:0000313" key="1">
    <source>
        <dbReference type="EMBL" id="ODG93733.1"/>
    </source>
</evidence>
<accession>A0ABX2ZW28</accession>
<name>A0ABX2ZW28_9BACI</name>
<comment type="caution">
    <text evidence="1">The sequence shown here is derived from an EMBL/GenBank/DDBJ whole genome shotgun (WGS) entry which is preliminary data.</text>
</comment>
<evidence type="ECO:0008006" key="3">
    <source>
        <dbReference type="Google" id="ProtNLM"/>
    </source>
</evidence>